<protein>
    <recommendedName>
        <fullName evidence="1">PD-(D/E)XK nuclease-like domain-containing protein</fullName>
    </recommendedName>
</protein>
<name>A0AA40B0V2_9PEZI</name>
<dbReference type="EMBL" id="JAUKUA010000002">
    <property type="protein sequence ID" value="KAK0725606.1"/>
    <property type="molecule type" value="Genomic_DNA"/>
</dbReference>
<feature type="non-terminal residue" evidence="2">
    <location>
        <position position="1"/>
    </location>
</feature>
<comment type="caution">
    <text evidence="2">The sequence shown here is derived from an EMBL/GenBank/DDBJ whole genome shotgun (WGS) entry which is preliminary data.</text>
</comment>
<keyword evidence="3" id="KW-1185">Reference proteome</keyword>
<dbReference type="InterPro" id="IPR046797">
    <property type="entry name" value="PDDEXK_12"/>
</dbReference>
<feature type="domain" description="PD-(D/E)XK nuclease-like" evidence="1">
    <location>
        <begin position="9"/>
        <end position="40"/>
    </location>
</feature>
<evidence type="ECO:0000259" key="1">
    <source>
        <dbReference type="Pfam" id="PF20516"/>
    </source>
</evidence>
<reference evidence="2" key="1">
    <citation type="submission" date="2023-06" db="EMBL/GenBank/DDBJ databases">
        <title>Genome-scale phylogeny and comparative genomics of the fungal order Sordariales.</title>
        <authorList>
            <consortium name="Lawrence Berkeley National Laboratory"/>
            <person name="Hensen N."/>
            <person name="Bonometti L."/>
            <person name="Westerberg I."/>
            <person name="Brannstrom I.O."/>
            <person name="Guillou S."/>
            <person name="Cros-Aarteil S."/>
            <person name="Calhoun S."/>
            <person name="Haridas S."/>
            <person name="Kuo A."/>
            <person name="Mondo S."/>
            <person name="Pangilinan J."/>
            <person name="Riley R."/>
            <person name="Labutti K."/>
            <person name="Andreopoulos B."/>
            <person name="Lipzen A."/>
            <person name="Chen C."/>
            <person name="Yanf M."/>
            <person name="Daum C."/>
            <person name="Ng V."/>
            <person name="Clum A."/>
            <person name="Steindorff A."/>
            <person name="Ohm R."/>
            <person name="Martin F."/>
            <person name="Silar P."/>
            <person name="Natvig D."/>
            <person name="Lalanne C."/>
            <person name="Gautier V."/>
            <person name="Ament-Velasquez S.L."/>
            <person name="Kruys A."/>
            <person name="Hutchinson M.I."/>
            <person name="Powell A.J."/>
            <person name="Barry K."/>
            <person name="Miller A.N."/>
            <person name="Grigoriev I.V."/>
            <person name="Debuchy R."/>
            <person name="Gladieux P."/>
            <person name="Thoren M.H."/>
            <person name="Johannesson H."/>
        </authorList>
    </citation>
    <scope>NUCLEOTIDE SEQUENCE</scope>
    <source>
        <strain evidence="2">SMH4607-1</strain>
    </source>
</reference>
<dbReference type="AlphaFoldDB" id="A0AA40B0V2"/>
<accession>A0AA40B0V2</accession>
<dbReference type="Pfam" id="PF20516">
    <property type="entry name" value="PDDEXK_12"/>
    <property type="match status" value="1"/>
</dbReference>
<proteinExistence type="predicted"/>
<gene>
    <name evidence="2" type="ORF">B0H67DRAFT_480015</name>
</gene>
<evidence type="ECO:0000313" key="2">
    <source>
        <dbReference type="EMBL" id="KAK0725606.1"/>
    </source>
</evidence>
<dbReference type="Proteomes" id="UP001172102">
    <property type="component" value="Unassembled WGS sequence"/>
</dbReference>
<sequence>VAGQEIIGKTTIGQTDSLPGIYKLLAVLRELAGWMAGPFRRWVDKVVEAGTDAA</sequence>
<organism evidence="2 3">
    <name type="scientific">Lasiosphaeris hirsuta</name>
    <dbReference type="NCBI Taxonomy" id="260670"/>
    <lineage>
        <taxon>Eukaryota</taxon>
        <taxon>Fungi</taxon>
        <taxon>Dikarya</taxon>
        <taxon>Ascomycota</taxon>
        <taxon>Pezizomycotina</taxon>
        <taxon>Sordariomycetes</taxon>
        <taxon>Sordariomycetidae</taxon>
        <taxon>Sordariales</taxon>
        <taxon>Lasiosphaeriaceae</taxon>
        <taxon>Lasiosphaeris</taxon>
    </lineage>
</organism>
<evidence type="ECO:0000313" key="3">
    <source>
        <dbReference type="Proteomes" id="UP001172102"/>
    </source>
</evidence>